<dbReference type="Pfam" id="PF00232">
    <property type="entry name" value="Glyco_hydro_1"/>
    <property type="match status" value="1"/>
</dbReference>
<feature type="chain" id="PRO_5019453697" evidence="5">
    <location>
        <begin position="18"/>
        <end position="1034"/>
    </location>
</feature>
<evidence type="ECO:0000256" key="4">
    <source>
        <dbReference type="SAM" id="MobiDB-lite"/>
    </source>
</evidence>
<feature type="region of interest" description="Disordered" evidence="4">
    <location>
        <begin position="930"/>
        <end position="1008"/>
    </location>
</feature>
<dbReference type="STRING" id="1230097.A0A423WWY8"/>
<feature type="region of interest" description="Disordered" evidence="4">
    <location>
        <begin position="767"/>
        <end position="858"/>
    </location>
</feature>
<keyword evidence="5" id="KW-0732">Signal</keyword>
<feature type="compositionally biased region" description="Polar residues" evidence="4">
    <location>
        <begin position="933"/>
        <end position="951"/>
    </location>
</feature>
<protein>
    <submittedName>
        <fullName evidence="6">Uncharacterized protein</fullName>
    </submittedName>
</protein>
<gene>
    <name evidence="6" type="ORF">VPNG_06048</name>
</gene>
<dbReference type="PANTHER" id="PTHR10353">
    <property type="entry name" value="GLYCOSYL HYDROLASE"/>
    <property type="match status" value="1"/>
</dbReference>
<proteinExistence type="inferred from homology"/>
<organism evidence="6 7">
    <name type="scientific">Cytospora leucostoma</name>
    <dbReference type="NCBI Taxonomy" id="1230097"/>
    <lineage>
        <taxon>Eukaryota</taxon>
        <taxon>Fungi</taxon>
        <taxon>Dikarya</taxon>
        <taxon>Ascomycota</taxon>
        <taxon>Pezizomycotina</taxon>
        <taxon>Sordariomycetes</taxon>
        <taxon>Sordariomycetidae</taxon>
        <taxon>Diaporthales</taxon>
        <taxon>Cytosporaceae</taxon>
        <taxon>Cytospora</taxon>
    </lineage>
</organism>
<dbReference type="InterPro" id="IPR001360">
    <property type="entry name" value="Glyco_hydro_1"/>
</dbReference>
<comment type="similarity">
    <text evidence="1">Belongs to the glycosyl hydrolase 1 family.</text>
</comment>
<dbReference type="SUPFAM" id="SSF51445">
    <property type="entry name" value="(Trans)glycosidases"/>
    <property type="match status" value="1"/>
</dbReference>
<dbReference type="OrthoDB" id="65569at2759"/>
<keyword evidence="2" id="KW-0378">Hydrolase</keyword>
<dbReference type="InterPro" id="IPR017853">
    <property type="entry name" value="GH"/>
</dbReference>
<reference evidence="6 7" key="1">
    <citation type="submission" date="2015-09" db="EMBL/GenBank/DDBJ databases">
        <title>Host preference determinants of Valsa canker pathogens revealed by comparative genomics.</title>
        <authorList>
            <person name="Yin Z."/>
            <person name="Huang L."/>
        </authorList>
    </citation>
    <scope>NUCLEOTIDE SEQUENCE [LARGE SCALE GENOMIC DNA]</scope>
    <source>
        <strain evidence="6 7">SXYLt</strain>
    </source>
</reference>
<evidence type="ECO:0000313" key="7">
    <source>
        <dbReference type="Proteomes" id="UP000285146"/>
    </source>
</evidence>
<evidence type="ECO:0000256" key="1">
    <source>
        <dbReference type="ARBA" id="ARBA00010838"/>
    </source>
</evidence>
<comment type="caution">
    <text evidence="6">The sequence shown here is derived from an EMBL/GenBank/DDBJ whole genome shotgun (WGS) entry which is preliminary data.</text>
</comment>
<dbReference type="PRINTS" id="PR00131">
    <property type="entry name" value="GLHYDRLASE1"/>
</dbReference>
<evidence type="ECO:0000256" key="3">
    <source>
        <dbReference type="ARBA" id="ARBA00023295"/>
    </source>
</evidence>
<feature type="compositionally biased region" description="Low complexity" evidence="4">
    <location>
        <begin position="846"/>
        <end position="858"/>
    </location>
</feature>
<feature type="signal peptide" evidence="5">
    <location>
        <begin position="1"/>
        <end position="17"/>
    </location>
</feature>
<dbReference type="GO" id="GO:0008422">
    <property type="term" value="F:beta-glucosidase activity"/>
    <property type="evidence" value="ECO:0007669"/>
    <property type="project" value="TreeGrafter"/>
</dbReference>
<feature type="compositionally biased region" description="Basic residues" evidence="4">
    <location>
        <begin position="831"/>
        <end position="843"/>
    </location>
</feature>
<dbReference type="GO" id="GO:0005975">
    <property type="term" value="P:carbohydrate metabolic process"/>
    <property type="evidence" value="ECO:0007669"/>
    <property type="project" value="InterPro"/>
</dbReference>
<accession>A0A423WWY8</accession>
<feature type="compositionally biased region" description="Basic and acidic residues" evidence="4">
    <location>
        <begin position="782"/>
        <end position="792"/>
    </location>
</feature>
<dbReference type="InParanoid" id="A0A423WWY8"/>
<dbReference type="Gene3D" id="3.20.20.80">
    <property type="entry name" value="Glycosidases"/>
    <property type="match status" value="1"/>
</dbReference>
<evidence type="ECO:0000313" key="6">
    <source>
        <dbReference type="EMBL" id="ROW08006.1"/>
    </source>
</evidence>
<evidence type="ECO:0000256" key="5">
    <source>
        <dbReference type="SAM" id="SignalP"/>
    </source>
</evidence>
<evidence type="ECO:0000256" key="2">
    <source>
        <dbReference type="ARBA" id="ARBA00022801"/>
    </source>
</evidence>
<dbReference type="PANTHER" id="PTHR10353:SF36">
    <property type="entry name" value="LP05116P"/>
    <property type="match status" value="1"/>
</dbReference>
<sequence>MMKWMLLHILMSSYTAAESLIDDANVTSTASSESALKTSLRLSVEDLWDIAIGPVSIANITTTVEATPVPTSSLVPPPFLASYNFPTGRQVPLITNNASWSFPKDFQLGVAGAAFQVEGAAKDEGRGPSVWDKLTRVVGYTVANHTGDITDNHYYLYKQDIARLAAIGINTYSFSISWSRIYPFGSGPINQAGIDHYNDLINTCIKYNITPVATLYHWDTPLFLQEKYGGWLSEDIVADFTSYAKTSYEAFGDRVKTWFTVNEPIVFCGQYPLPAQYFKNFTIPYKQQPYFCGRNVVLAHAHAYRLAKEVLGNDTLVTFKNNGGLKVPLTDSAEDAQAVQRAYDYNEGWFSDPIFLTGTWPDSVDEYVSTFLEPFTDDEKALIKGSTDLYAHDSYTSQIYFAPDDGIESCLNNETNPLWPGCFNTSYTYSIADGGWLVGPAADPLASWLHKTTDWIPAWLHYINNKWQPPEGRIVVSEFGFAEPLEVYKTLLPDILTDQIRTDYYRDYMEGILIALSEGVNVLGCLAWSFVDNLEWASGFQIKFGMQYVNFTSPGLDRYYKASFFQFVDVYQSLREQKVTDLRAEHISATFELGTTVIFKVPETENDAADPQNLDPALGGNAGAAPAATMNGGASPATREIRAHDTLVNQPTDDPALQKIVAKHIIISLGNSDGTSWTVRSVARNSSGWTFTYVCKNSTQSWLRQNSKNAAKLRVGESSGKDGQDPVNLARPAFDCRGSVTIAFDKNNRVITVKLEHTPLHKTVAELAELFRPPPPPPSADVSRRRDGEGNKRKAQAADGVQDRAEIPRKRSRKKSTNVDDSTADGEQTPKPKRPRPSRPRRSKGADAQAQAQAQVQADAQHNALLNLSPSEAARRKDEAMKKLRDAGIEPETLSTEQFDIFANQSPDLQTESLAMLVKYGAERLRIVHPNKHNGSQSNGSAATNGTSPEGTTIKKKKSRKSGFNEDGTPKVKKTRGSCQLCREKKEKNLSRNQYQNPRLSRWLKQQPMKKPQTWALLVLTTPNLLPQNCCDSQ</sequence>
<dbReference type="AlphaFoldDB" id="A0A423WWY8"/>
<dbReference type="EMBL" id="LKEB01000036">
    <property type="protein sequence ID" value="ROW08006.1"/>
    <property type="molecule type" value="Genomic_DNA"/>
</dbReference>
<name>A0A423WWY8_9PEZI</name>
<keyword evidence="3" id="KW-0326">Glycosidase</keyword>
<keyword evidence="7" id="KW-1185">Reference proteome</keyword>
<dbReference type="Proteomes" id="UP000285146">
    <property type="component" value="Unassembled WGS sequence"/>
</dbReference>